<accession>A0A0A8YNL2</accession>
<sequence>MQSCGFISVTVLCKGQQMNKAFCPMQVGVESNKDHSVIYFYT</sequence>
<evidence type="ECO:0000313" key="1">
    <source>
        <dbReference type="EMBL" id="JAD24292.1"/>
    </source>
</evidence>
<protein>
    <submittedName>
        <fullName evidence="1">Uncharacterized protein</fullName>
    </submittedName>
</protein>
<organism evidence="1">
    <name type="scientific">Arundo donax</name>
    <name type="common">Giant reed</name>
    <name type="synonym">Donax arundinaceus</name>
    <dbReference type="NCBI Taxonomy" id="35708"/>
    <lineage>
        <taxon>Eukaryota</taxon>
        <taxon>Viridiplantae</taxon>
        <taxon>Streptophyta</taxon>
        <taxon>Embryophyta</taxon>
        <taxon>Tracheophyta</taxon>
        <taxon>Spermatophyta</taxon>
        <taxon>Magnoliopsida</taxon>
        <taxon>Liliopsida</taxon>
        <taxon>Poales</taxon>
        <taxon>Poaceae</taxon>
        <taxon>PACMAD clade</taxon>
        <taxon>Arundinoideae</taxon>
        <taxon>Arundineae</taxon>
        <taxon>Arundo</taxon>
    </lineage>
</organism>
<reference evidence="1" key="2">
    <citation type="journal article" date="2015" name="Data Brief">
        <title>Shoot transcriptome of the giant reed, Arundo donax.</title>
        <authorList>
            <person name="Barrero R.A."/>
            <person name="Guerrero F.D."/>
            <person name="Moolhuijzen P."/>
            <person name="Goolsby J.A."/>
            <person name="Tidwell J."/>
            <person name="Bellgard S.E."/>
            <person name="Bellgard M.I."/>
        </authorList>
    </citation>
    <scope>NUCLEOTIDE SEQUENCE</scope>
    <source>
        <tissue evidence="1">Shoot tissue taken approximately 20 cm above the soil surface</tissue>
    </source>
</reference>
<reference evidence="1" key="1">
    <citation type="submission" date="2014-09" db="EMBL/GenBank/DDBJ databases">
        <authorList>
            <person name="Magalhaes I.L.F."/>
            <person name="Oliveira U."/>
            <person name="Santos F.R."/>
            <person name="Vidigal T.H.D.A."/>
            <person name="Brescovit A.D."/>
            <person name="Santos A.J."/>
        </authorList>
    </citation>
    <scope>NUCLEOTIDE SEQUENCE</scope>
    <source>
        <tissue evidence="1">Shoot tissue taken approximately 20 cm above the soil surface</tissue>
    </source>
</reference>
<proteinExistence type="predicted"/>
<name>A0A0A8YNL2_ARUDO</name>
<dbReference type="EMBL" id="GBRH01273603">
    <property type="protein sequence ID" value="JAD24292.1"/>
    <property type="molecule type" value="Transcribed_RNA"/>
</dbReference>
<dbReference type="AlphaFoldDB" id="A0A0A8YNL2"/>